<dbReference type="GeneID" id="93202428"/>
<dbReference type="KEGG" id="bbh:BN112_2751"/>
<dbReference type="EMBL" id="HE965806">
    <property type="protein sequence ID" value="CCJ54668.1"/>
    <property type="molecule type" value="Genomic_DNA"/>
</dbReference>
<proteinExistence type="predicted"/>
<dbReference type="AlphaFoldDB" id="A0A0C6P8L4"/>
<reference evidence="1 2" key="1">
    <citation type="journal article" date="2012" name="BMC Genomics">
        <title>Comparative genomics of the classical Bordetella subspecies: the evolution and exchange of virulence-associated diversity amongst closely related pathogens.</title>
        <authorList>
            <person name="Park J."/>
            <person name="Zhang Y."/>
            <person name="Buboltz A.M."/>
            <person name="Zhang X."/>
            <person name="Schuster S.C."/>
            <person name="Ahuja U."/>
            <person name="Liu M."/>
            <person name="Miller J.F."/>
            <person name="Sebaihia M."/>
            <person name="Bentley S.D."/>
            <person name="Parkhill J."/>
            <person name="Harvill E.T."/>
        </authorList>
    </citation>
    <scope>NUCLEOTIDE SEQUENCE [LARGE SCALE GENOMIC DNA]</scope>
    <source>
        <strain evidence="1 2">253</strain>
    </source>
</reference>
<dbReference type="RefSeq" id="WP_003808089.1">
    <property type="nucleotide sequence ID" value="NC_019382.1"/>
</dbReference>
<dbReference type="HOGENOM" id="CLU_2354203_0_0_4"/>
<name>A0A0C6P8L4_BORBO</name>
<dbReference type="Proteomes" id="UP000007564">
    <property type="component" value="Chromosome"/>
</dbReference>
<dbReference type="OrthoDB" id="8482038at2"/>
<gene>
    <name evidence="1" type="ORF">BN112_2751</name>
</gene>
<accession>A0A0C6P8L4</accession>
<sequence length="96" mass="10793">MCAEVDYEDRGTYRKVPPPSEALVERTRQVEAGMPGERVPEQAWGTFFAVSCGVMDMGSFQRMFEARRIALSYLAMQRARYARRHGGGTGLRCIGD</sequence>
<organism evidence="1 2">
    <name type="scientific">Bordetella bronchiseptica 253</name>
    <dbReference type="NCBI Taxonomy" id="568707"/>
    <lineage>
        <taxon>Bacteria</taxon>
        <taxon>Pseudomonadati</taxon>
        <taxon>Pseudomonadota</taxon>
        <taxon>Betaproteobacteria</taxon>
        <taxon>Burkholderiales</taxon>
        <taxon>Alcaligenaceae</taxon>
        <taxon>Bordetella</taxon>
    </lineage>
</organism>
<protein>
    <submittedName>
        <fullName evidence="1">Uncharacterized protein</fullName>
    </submittedName>
</protein>
<evidence type="ECO:0000313" key="1">
    <source>
        <dbReference type="EMBL" id="CCJ54668.1"/>
    </source>
</evidence>
<evidence type="ECO:0000313" key="2">
    <source>
        <dbReference type="Proteomes" id="UP000007564"/>
    </source>
</evidence>